<proteinExistence type="predicted"/>
<evidence type="ECO:0000313" key="1">
    <source>
        <dbReference type="EMBL" id="KKO96714.1"/>
    </source>
</evidence>
<protein>
    <submittedName>
        <fullName evidence="1">Uncharacterized protein</fullName>
    </submittedName>
</protein>
<sequence>MRNYRCLKGSYLDPAWSKKVLQILIGGSMRFDTELDDPDLEFWHTLSKTTERDTHSSLWWLFVREKEIQFFLNLQRMCLNLYKLQREELEDFITTVMDFLIFAPPFPSIRFTAFNMSFEAFESKSHNFQNRFGRSLLQMALRTLSLHDTKWTPFTDVKEIKVGKWRGAILAADLDRNVYCILTGTQLNDLFSNIDQLVENGTLLDGVDEVANGGESSISFSFI</sequence>
<dbReference type="AlphaFoldDB" id="A0A0F9WW56"/>
<reference evidence="2" key="1">
    <citation type="journal article" date="2015" name="Genome Announc.">
        <title>Draft whole-genome sequence of the biocontrol agent Trichoderma harzianum T6776.</title>
        <authorList>
            <person name="Baroncelli R."/>
            <person name="Piaggeschi G."/>
            <person name="Fiorini L."/>
            <person name="Bertolini E."/>
            <person name="Zapparata A."/>
            <person name="Pe M.E."/>
            <person name="Sarrocco S."/>
            <person name="Vannacci G."/>
        </authorList>
    </citation>
    <scope>NUCLEOTIDE SEQUENCE [LARGE SCALE GENOMIC DNA]</scope>
    <source>
        <strain evidence="2">T6776</strain>
    </source>
</reference>
<evidence type="ECO:0000313" key="2">
    <source>
        <dbReference type="Proteomes" id="UP000034112"/>
    </source>
</evidence>
<dbReference type="Proteomes" id="UP000034112">
    <property type="component" value="Unassembled WGS sequence"/>
</dbReference>
<gene>
    <name evidence="1" type="ORF">THAR02_11180</name>
</gene>
<dbReference type="EMBL" id="JOKZ01000760">
    <property type="protein sequence ID" value="KKO96714.1"/>
    <property type="molecule type" value="Genomic_DNA"/>
</dbReference>
<accession>A0A0F9WW56</accession>
<name>A0A0F9WW56_TRIHA</name>
<organism evidence="1 2">
    <name type="scientific">Trichoderma harzianum</name>
    <name type="common">Hypocrea lixii</name>
    <dbReference type="NCBI Taxonomy" id="5544"/>
    <lineage>
        <taxon>Eukaryota</taxon>
        <taxon>Fungi</taxon>
        <taxon>Dikarya</taxon>
        <taxon>Ascomycota</taxon>
        <taxon>Pezizomycotina</taxon>
        <taxon>Sordariomycetes</taxon>
        <taxon>Hypocreomycetidae</taxon>
        <taxon>Hypocreales</taxon>
        <taxon>Hypocreaceae</taxon>
        <taxon>Trichoderma</taxon>
    </lineage>
</organism>
<comment type="caution">
    <text evidence="1">The sequence shown here is derived from an EMBL/GenBank/DDBJ whole genome shotgun (WGS) entry which is preliminary data.</text>
</comment>